<dbReference type="Gene3D" id="1.10.110.10">
    <property type="entry name" value="Plant lipid-transfer and hydrophobic proteins"/>
    <property type="match status" value="1"/>
</dbReference>
<keyword evidence="8" id="KW-0449">Lipoprotein</keyword>
<dbReference type="CDD" id="cd00010">
    <property type="entry name" value="AAI_LTSS"/>
    <property type="match status" value="1"/>
</dbReference>
<dbReference type="Pfam" id="PF14368">
    <property type="entry name" value="LTP_2"/>
    <property type="match status" value="1"/>
</dbReference>
<feature type="signal peptide" evidence="10">
    <location>
        <begin position="1"/>
        <end position="18"/>
    </location>
</feature>
<dbReference type="GO" id="GO:0005886">
    <property type="term" value="C:plasma membrane"/>
    <property type="evidence" value="ECO:0007669"/>
    <property type="project" value="UniProtKB-SubCell"/>
</dbReference>
<comment type="subcellular location">
    <subcellularLocation>
        <location evidence="1">Cell membrane</location>
        <topology evidence="1">Lipid-anchor</topology>
        <topology evidence="1">GPI-anchor</topology>
    </subcellularLocation>
</comment>
<feature type="domain" description="Bifunctional inhibitor/plant lipid transfer protein/seed storage helical" evidence="11">
    <location>
        <begin position="25"/>
        <end position="106"/>
    </location>
</feature>
<keyword evidence="7" id="KW-0325">Glycoprotein</keyword>
<protein>
    <recommendedName>
        <fullName evidence="11">Bifunctional inhibitor/plant lipid transfer protein/seed storage helical domain-containing protein</fullName>
    </recommendedName>
</protein>
<keyword evidence="5 10" id="KW-0732">Signal</keyword>
<dbReference type="InterPro" id="IPR016140">
    <property type="entry name" value="Bifunc_inhib/LTP/seed_store"/>
</dbReference>
<organism evidence="12">
    <name type="scientific">Fagus sylvatica</name>
    <name type="common">Beechnut</name>
    <dbReference type="NCBI Taxonomy" id="28930"/>
    <lineage>
        <taxon>Eukaryota</taxon>
        <taxon>Viridiplantae</taxon>
        <taxon>Streptophyta</taxon>
        <taxon>Embryophyta</taxon>
        <taxon>Tracheophyta</taxon>
        <taxon>Spermatophyta</taxon>
        <taxon>Magnoliopsida</taxon>
        <taxon>eudicotyledons</taxon>
        <taxon>Gunneridae</taxon>
        <taxon>Pentapetalae</taxon>
        <taxon>rosids</taxon>
        <taxon>fabids</taxon>
        <taxon>Fagales</taxon>
        <taxon>Fagaceae</taxon>
        <taxon>Fagus</taxon>
    </lineage>
</organism>
<evidence type="ECO:0000256" key="6">
    <source>
        <dbReference type="ARBA" id="ARBA00023157"/>
    </source>
</evidence>
<accession>A0A2N9HFQ5</accession>
<evidence type="ECO:0000259" key="11">
    <source>
        <dbReference type="SMART" id="SM00499"/>
    </source>
</evidence>
<dbReference type="InterPro" id="IPR043325">
    <property type="entry name" value="LTSS"/>
</dbReference>
<keyword evidence="4" id="KW-0336">GPI-anchor</keyword>
<evidence type="ECO:0000256" key="1">
    <source>
        <dbReference type="ARBA" id="ARBA00004609"/>
    </source>
</evidence>
<sequence length="180" mass="18662">MSVFLVLLLCGLVCKVSGANLAGQCTKDLNNVAACLSYATGKGNTPSKDCCTSVEGIRNTEPECLCYLIQQTHNGSTTIKSLGIQEARLLQLPTACNLKNASVSNCPKLLGLSPSSPDAAIFTNISTATPSTPTSSSSEKVKDSNIGTRLGPHLACLMAMVIAIFLLAFPAGSATTTFDT</sequence>
<evidence type="ECO:0000313" key="12">
    <source>
        <dbReference type="EMBL" id="SPD10434.1"/>
    </source>
</evidence>
<keyword evidence="3" id="KW-1003">Cell membrane</keyword>
<evidence type="ECO:0000256" key="8">
    <source>
        <dbReference type="ARBA" id="ARBA00023288"/>
    </source>
</evidence>
<evidence type="ECO:0000256" key="5">
    <source>
        <dbReference type="ARBA" id="ARBA00022729"/>
    </source>
</evidence>
<feature type="transmembrane region" description="Helical" evidence="9">
    <location>
        <begin position="150"/>
        <end position="169"/>
    </location>
</feature>
<feature type="chain" id="PRO_5014711999" description="Bifunctional inhibitor/plant lipid transfer protein/seed storage helical domain-containing protein" evidence="10">
    <location>
        <begin position="19"/>
        <end position="180"/>
    </location>
</feature>
<keyword evidence="6" id="KW-1015">Disulfide bond</keyword>
<reference evidence="12" key="1">
    <citation type="submission" date="2018-02" db="EMBL/GenBank/DDBJ databases">
        <authorList>
            <person name="Cohen D.B."/>
            <person name="Kent A.D."/>
        </authorList>
    </citation>
    <scope>NUCLEOTIDE SEQUENCE</scope>
</reference>
<evidence type="ECO:0000256" key="9">
    <source>
        <dbReference type="SAM" id="Phobius"/>
    </source>
</evidence>
<dbReference type="InterPro" id="IPR036312">
    <property type="entry name" value="Bifun_inhib/LTP/seed_sf"/>
</dbReference>
<name>A0A2N9HFQ5_FAGSY</name>
<dbReference type="SUPFAM" id="SSF47699">
    <property type="entry name" value="Bifunctional inhibitor/lipid-transfer protein/seed storage 2S albumin"/>
    <property type="match status" value="1"/>
</dbReference>
<evidence type="ECO:0000256" key="2">
    <source>
        <dbReference type="ARBA" id="ARBA00009748"/>
    </source>
</evidence>
<dbReference type="SMART" id="SM00499">
    <property type="entry name" value="AAI"/>
    <property type="match status" value="1"/>
</dbReference>
<evidence type="ECO:0000256" key="4">
    <source>
        <dbReference type="ARBA" id="ARBA00022622"/>
    </source>
</evidence>
<comment type="similarity">
    <text evidence="2">Belongs to the plant LTP family.</text>
</comment>
<evidence type="ECO:0000256" key="10">
    <source>
        <dbReference type="SAM" id="SignalP"/>
    </source>
</evidence>
<dbReference type="EMBL" id="OIVN01003334">
    <property type="protein sequence ID" value="SPD10434.1"/>
    <property type="molecule type" value="Genomic_DNA"/>
</dbReference>
<proteinExistence type="inferred from homology"/>
<dbReference type="AlphaFoldDB" id="A0A2N9HFQ5"/>
<evidence type="ECO:0000256" key="3">
    <source>
        <dbReference type="ARBA" id="ARBA00022475"/>
    </source>
</evidence>
<keyword evidence="9" id="KW-0812">Transmembrane</keyword>
<dbReference type="PANTHER" id="PTHR33044">
    <property type="entry name" value="BIFUNCTIONAL INHIBITOR/LIPID-TRANSFER PROTEIN/SEED STORAGE 2S ALBUMIN SUPERFAMILY PROTEIN-RELATED"/>
    <property type="match status" value="1"/>
</dbReference>
<dbReference type="GO" id="GO:0098552">
    <property type="term" value="C:side of membrane"/>
    <property type="evidence" value="ECO:0007669"/>
    <property type="project" value="UniProtKB-KW"/>
</dbReference>
<evidence type="ECO:0000256" key="7">
    <source>
        <dbReference type="ARBA" id="ARBA00023180"/>
    </source>
</evidence>
<keyword evidence="9" id="KW-0472">Membrane</keyword>
<gene>
    <name evidence="12" type="ORF">FSB_LOCUS38316</name>
</gene>
<keyword evidence="9" id="KW-1133">Transmembrane helix</keyword>